<evidence type="ECO:0000313" key="3">
    <source>
        <dbReference type="Proteomes" id="UP000069697"/>
    </source>
</evidence>
<organism evidence="2 3">
    <name type="scientific">Paenibacillus amylolyticus</name>
    <dbReference type="NCBI Taxonomy" id="1451"/>
    <lineage>
        <taxon>Bacteria</taxon>
        <taxon>Bacillati</taxon>
        <taxon>Bacillota</taxon>
        <taxon>Bacilli</taxon>
        <taxon>Bacillales</taxon>
        <taxon>Paenibacillaceae</taxon>
        <taxon>Paenibacillus</taxon>
    </lineage>
</organism>
<protein>
    <submittedName>
        <fullName evidence="2">Uncharacterized protein</fullName>
    </submittedName>
</protein>
<accession>A0A100VSG1</accession>
<feature type="transmembrane region" description="Helical" evidence="1">
    <location>
        <begin position="67"/>
        <end position="92"/>
    </location>
</feature>
<keyword evidence="1" id="KW-0812">Transmembrane</keyword>
<keyword evidence="1" id="KW-1133">Transmembrane helix</keyword>
<evidence type="ECO:0000256" key="1">
    <source>
        <dbReference type="SAM" id="Phobius"/>
    </source>
</evidence>
<evidence type="ECO:0000313" key="2">
    <source>
        <dbReference type="EMBL" id="GAS85078.1"/>
    </source>
</evidence>
<proteinExistence type="predicted"/>
<keyword evidence="1" id="KW-0472">Membrane</keyword>
<reference evidence="3" key="2">
    <citation type="submission" date="2016-01" db="EMBL/GenBank/DDBJ databases">
        <title>Draft Genome Sequence of Paenibacillus amylolyticus Heshi-A3 that Was Isolated from Fermented Rice Bran with Aging Salted Mackerel, Which Was Named Heshiko as Traditional Fermented Seafood in Japan.</title>
        <authorList>
            <person name="Akuzawa S."/>
            <person name="Nakagawa J."/>
            <person name="Kanekatsu T."/>
            <person name="Kubota E."/>
            <person name="Ohtake R."/>
            <person name="Suzuki T."/>
            <person name="Kanesaki Y."/>
        </authorList>
    </citation>
    <scope>NUCLEOTIDE SEQUENCE [LARGE SCALE GENOMIC DNA]</scope>
    <source>
        <strain evidence="3">Heshi-A3</strain>
    </source>
</reference>
<dbReference type="Proteomes" id="UP000069697">
    <property type="component" value="Unassembled WGS sequence"/>
</dbReference>
<name>A0A100VSG1_PAEAM</name>
<comment type="caution">
    <text evidence="2">The sequence shown here is derived from an EMBL/GenBank/DDBJ whole genome shotgun (WGS) entry which is preliminary data.</text>
</comment>
<sequence>MITPTVAGQEEAQLYEELRRAIDEFEEAEQRQIVLNRMIRRLRFAKWRKDRMRKVDAYCHKIKPATLWIILATGALAPVLLFSMFIWVSLWVE</sequence>
<reference evidence="2 3" key="1">
    <citation type="journal article" date="2016" name="Genome Announc.">
        <title>Draft Genome Sequence of Paenibacillus amylolyticus Heshi-A3, Isolated from Fermented Rice Bran in a Japanese Fermented Seafood Dish.</title>
        <authorList>
            <person name="Akuzawa S."/>
            <person name="Nagaoka J."/>
            <person name="Kanekatsu M."/>
            <person name="Kubota E."/>
            <person name="Ohtake R."/>
            <person name="Suzuki T."/>
            <person name="Kanesaki Y."/>
        </authorList>
    </citation>
    <scope>NUCLEOTIDE SEQUENCE [LARGE SCALE GENOMIC DNA]</scope>
    <source>
        <strain evidence="2 3">Heshi-A3</strain>
    </source>
</reference>
<gene>
    <name evidence="2" type="ORF">PAHA3_5199</name>
</gene>
<dbReference type="EMBL" id="BCNV01000007">
    <property type="protein sequence ID" value="GAS85078.1"/>
    <property type="molecule type" value="Genomic_DNA"/>
</dbReference>
<dbReference type="AlphaFoldDB" id="A0A100VSG1"/>
<dbReference type="RefSeq" id="WP_062837443.1">
    <property type="nucleotide sequence ID" value="NZ_BCNV01000007.1"/>
</dbReference>